<keyword evidence="5" id="KW-0769">Symport</keyword>
<dbReference type="PANTHER" id="PTHR45897:SF4">
    <property type="entry name" value="HIGH-AFFINITY CHOLINE TRANSPORTER 1"/>
    <property type="match status" value="1"/>
</dbReference>
<reference evidence="16 17" key="1">
    <citation type="submission" date="2025-04" db="UniProtKB">
        <authorList>
            <consortium name="RefSeq"/>
        </authorList>
    </citation>
    <scope>IDENTIFICATION</scope>
</reference>
<evidence type="ECO:0000313" key="17">
    <source>
        <dbReference type="RefSeq" id="XP_022098357.1"/>
    </source>
</evidence>
<keyword evidence="15" id="KW-1185">Reference proteome</keyword>
<keyword evidence="10 14" id="KW-0472">Membrane</keyword>
<proteinExistence type="inferred from homology"/>
<evidence type="ECO:0000256" key="4">
    <source>
        <dbReference type="ARBA" id="ARBA00022692"/>
    </source>
</evidence>
<evidence type="ECO:0000256" key="9">
    <source>
        <dbReference type="ARBA" id="ARBA00023065"/>
    </source>
</evidence>
<evidence type="ECO:0000256" key="2">
    <source>
        <dbReference type="ARBA" id="ARBA00006434"/>
    </source>
</evidence>
<evidence type="ECO:0000256" key="7">
    <source>
        <dbReference type="ARBA" id="ARBA00022989"/>
    </source>
</evidence>
<dbReference type="InterPro" id="IPR038377">
    <property type="entry name" value="Na/Glc_symporter_sf"/>
</dbReference>
<dbReference type="GO" id="GO:0008292">
    <property type="term" value="P:acetylcholine biosynthetic process"/>
    <property type="evidence" value="ECO:0007669"/>
    <property type="project" value="TreeGrafter"/>
</dbReference>
<evidence type="ECO:0000256" key="3">
    <source>
        <dbReference type="ARBA" id="ARBA00022448"/>
    </source>
</evidence>
<sequence length="552" mass="60279">MAVNWGGVAGIVVFYLLILLVGLWASRKSRGYKDQEQTMLAGRSIGLFVGIFTMTATWVGGGYINGTAEKVFKPTKNSGLVWTQAVWGYATSLALGGLFFAKTMRSKGYITMLDPFQLKYGSRMGGLLFIPALTGDVFWTAAILNALGSTVSVILDLDMTLSVIVSACIAVCYTLLGGLYSVAYTDIIQLICIFFGMWLCVPFAMTNEVVEPIGSTASEWLGTIESHQAGLWVDSALMLIFGGIPWQAYFQRVLSCKTPGKAQIMSFVAAFGCIVMGVPSVLIGAVGASTNWNATTLDLEKTDPYRRSSIILPLVIQYLTPPVVSFIGLGAVSAAVMSSTDSSVLSASSMFTHNVYKLVFRPRASKRELAWVMRASTVGAGVIATVLGLSISSVYKLFVFCSDFVYVVLFPQLLCVIYFSKCNTYGSLLAYIVALVLRFGGGDHVLGIPALIKYPYYDEEEEVQLFPYKTLAMLSSLVTILVVSYSLDYLFKKGTIPKRYDFFHCFVNLPHAKLSQEEHSNHEANFDLKRCEPVVPSNLGGVCADEEVTYKD</sequence>
<feature type="transmembrane region" description="Helical" evidence="14">
    <location>
        <begin position="159"/>
        <end position="180"/>
    </location>
</feature>
<evidence type="ECO:0000256" key="14">
    <source>
        <dbReference type="SAM" id="Phobius"/>
    </source>
</evidence>
<organism evidence="15 17">
    <name type="scientific">Acanthaster planci</name>
    <name type="common">Crown-of-thorns starfish</name>
    <dbReference type="NCBI Taxonomy" id="133434"/>
    <lineage>
        <taxon>Eukaryota</taxon>
        <taxon>Metazoa</taxon>
        <taxon>Echinodermata</taxon>
        <taxon>Eleutherozoa</taxon>
        <taxon>Asterozoa</taxon>
        <taxon>Asteroidea</taxon>
        <taxon>Valvatacea</taxon>
        <taxon>Valvatida</taxon>
        <taxon>Acanthasteridae</taxon>
        <taxon>Acanthaster</taxon>
    </lineage>
</organism>
<feature type="transmembrane region" description="Helical" evidence="14">
    <location>
        <begin position="397"/>
        <end position="419"/>
    </location>
</feature>
<evidence type="ECO:0000256" key="11">
    <source>
        <dbReference type="ARBA" id="ARBA00023180"/>
    </source>
</evidence>
<keyword evidence="6" id="KW-0530">Neurotransmitter biosynthesis</keyword>
<evidence type="ECO:0000313" key="16">
    <source>
        <dbReference type="RefSeq" id="XP_022098356.1"/>
    </source>
</evidence>
<feature type="transmembrane region" description="Helical" evidence="14">
    <location>
        <begin position="45"/>
        <end position="66"/>
    </location>
</feature>
<dbReference type="InterPro" id="IPR001734">
    <property type="entry name" value="Na/solute_symporter"/>
</dbReference>
<evidence type="ECO:0000256" key="6">
    <source>
        <dbReference type="ARBA" id="ARBA00022979"/>
    </source>
</evidence>
<keyword evidence="11" id="KW-0325">Glycoprotein</keyword>
<evidence type="ECO:0000256" key="5">
    <source>
        <dbReference type="ARBA" id="ARBA00022847"/>
    </source>
</evidence>
<dbReference type="CDD" id="cd11474">
    <property type="entry name" value="SLC5sbd_CHT"/>
    <property type="match status" value="1"/>
</dbReference>
<keyword evidence="12" id="KW-0739">Sodium transport</keyword>
<dbReference type="RefSeq" id="XP_022098357.1">
    <property type="nucleotide sequence ID" value="XM_022242665.1"/>
</dbReference>
<evidence type="ECO:0000256" key="8">
    <source>
        <dbReference type="ARBA" id="ARBA00023053"/>
    </source>
</evidence>
<dbReference type="GO" id="GO:0005307">
    <property type="term" value="F:choline:sodium symporter activity"/>
    <property type="evidence" value="ECO:0007669"/>
    <property type="project" value="TreeGrafter"/>
</dbReference>
<dbReference type="FunFam" id="1.20.1730.10:FF:000008">
    <property type="entry name" value="High affinity choline transporter 1"/>
    <property type="match status" value="1"/>
</dbReference>
<dbReference type="OrthoDB" id="546820at2759"/>
<evidence type="ECO:0000256" key="10">
    <source>
        <dbReference type="ARBA" id="ARBA00023136"/>
    </source>
</evidence>
<comment type="subcellular location">
    <subcellularLocation>
        <location evidence="1">Membrane</location>
        <topology evidence="1">Multi-pass membrane protein</topology>
    </subcellularLocation>
</comment>
<name>A0A8B7Z069_ACAPL</name>
<feature type="transmembrane region" description="Helical" evidence="14">
    <location>
        <begin position="125"/>
        <end position="147"/>
    </location>
</feature>
<keyword evidence="8" id="KW-0915">Sodium</keyword>
<feature type="transmembrane region" description="Helical" evidence="14">
    <location>
        <begin position="187"/>
        <end position="205"/>
    </location>
</feature>
<dbReference type="Proteomes" id="UP000694845">
    <property type="component" value="Unplaced"/>
</dbReference>
<dbReference type="RefSeq" id="XP_022098356.1">
    <property type="nucleotide sequence ID" value="XM_022242664.1"/>
</dbReference>
<feature type="transmembrane region" description="Helical" evidence="14">
    <location>
        <begin position="472"/>
        <end position="491"/>
    </location>
</feature>
<dbReference type="OMA" id="IGHENMA"/>
<dbReference type="PROSITE" id="PS50283">
    <property type="entry name" value="NA_SOLUT_SYMP_3"/>
    <property type="match status" value="1"/>
</dbReference>
<dbReference type="Pfam" id="PF00474">
    <property type="entry name" value="SSF"/>
    <property type="match status" value="1"/>
</dbReference>
<evidence type="ECO:0000313" key="15">
    <source>
        <dbReference type="Proteomes" id="UP000694845"/>
    </source>
</evidence>
<comment type="similarity">
    <text evidence="2 13">Belongs to the sodium:solute symporter (SSF) (TC 2.A.21) family.</text>
</comment>
<dbReference type="KEGG" id="aplc:110983419"/>
<protein>
    <submittedName>
        <fullName evidence="16 17">High-affinity choline transporter 1-like isoform X1</fullName>
    </submittedName>
</protein>
<feature type="transmembrane region" description="Helical" evidence="14">
    <location>
        <begin position="262"/>
        <end position="290"/>
    </location>
</feature>
<dbReference type="GeneID" id="110983419"/>
<keyword evidence="3" id="KW-0813">Transport</keyword>
<feature type="transmembrane region" description="Helical" evidence="14">
    <location>
        <begin position="86"/>
        <end position="104"/>
    </location>
</feature>
<evidence type="ECO:0000256" key="1">
    <source>
        <dbReference type="ARBA" id="ARBA00004141"/>
    </source>
</evidence>
<dbReference type="AlphaFoldDB" id="A0A8B7Z069"/>
<gene>
    <name evidence="16 17" type="primary">LOC110983419</name>
</gene>
<feature type="transmembrane region" description="Helical" evidence="14">
    <location>
        <begin position="428"/>
        <end position="452"/>
    </location>
</feature>
<feature type="transmembrane region" description="Helical" evidence="14">
    <location>
        <begin position="371"/>
        <end position="391"/>
    </location>
</feature>
<dbReference type="PANTHER" id="PTHR45897">
    <property type="entry name" value="HIGH-AFFINITY CHOLINE TRANSPORTER 1"/>
    <property type="match status" value="1"/>
</dbReference>
<dbReference type="GO" id="GO:0005886">
    <property type="term" value="C:plasma membrane"/>
    <property type="evidence" value="ECO:0007669"/>
    <property type="project" value="TreeGrafter"/>
</dbReference>
<dbReference type="Gene3D" id="1.20.1730.10">
    <property type="entry name" value="Sodium/glucose cotransporter"/>
    <property type="match status" value="1"/>
</dbReference>
<keyword evidence="4 14" id="KW-0812">Transmembrane</keyword>
<keyword evidence="9" id="KW-0406">Ion transport</keyword>
<evidence type="ECO:0000256" key="12">
    <source>
        <dbReference type="ARBA" id="ARBA00023201"/>
    </source>
</evidence>
<evidence type="ECO:0000256" key="13">
    <source>
        <dbReference type="RuleBase" id="RU362091"/>
    </source>
</evidence>
<dbReference type="InterPro" id="IPR052244">
    <property type="entry name" value="Choline_transporter"/>
</dbReference>
<feature type="transmembrane region" description="Helical" evidence="14">
    <location>
        <begin position="310"/>
        <end position="336"/>
    </location>
</feature>
<keyword evidence="7 14" id="KW-1133">Transmembrane helix</keyword>
<feature type="transmembrane region" description="Helical" evidence="14">
    <location>
        <begin position="229"/>
        <end position="250"/>
    </location>
</feature>
<accession>A0A8B7Z069</accession>
<feature type="transmembrane region" description="Helical" evidence="14">
    <location>
        <begin position="6"/>
        <end position="25"/>
    </location>
</feature>